<keyword evidence="1" id="KW-0614">Plasmid</keyword>
<dbReference type="Proteomes" id="UP000006875">
    <property type="component" value="Plasmid pILYOP01"/>
</dbReference>
<dbReference type="KEGG" id="ipo:Ilyop_2471"/>
<evidence type="ECO:0000313" key="1">
    <source>
        <dbReference type="EMBL" id="ADO84230.1"/>
    </source>
</evidence>
<gene>
    <name evidence="1" type="ordered locus">Ilyop_2471</name>
</gene>
<keyword evidence="2" id="KW-1185">Reference proteome</keyword>
<protein>
    <recommendedName>
        <fullName evidence="3">Cytosolic protein</fullName>
    </recommendedName>
</protein>
<dbReference type="HOGENOM" id="CLU_215844_0_0_0"/>
<geneLocation type="plasmid" evidence="1 2">
    <name>pILYOP01</name>
</geneLocation>
<evidence type="ECO:0008006" key="3">
    <source>
        <dbReference type="Google" id="ProtNLM"/>
    </source>
</evidence>
<accession>E3HDP4</accession>
<dbReference type="EMBL" id="CP002282">
    <property type="protein sequence ID" value="ADO84230.1"/>
    <property type="molecule type" value="Genomic_DNA"/>
</dbReference>
<evidence type="ECO:0000313" key="2">
    <source>
        <dbReference type="Proteomes" id="UP000006875"/>
    </source>
</evidence>
<name>E3HDP4_ILYPC</name>
<proteinExistence type="predicted"/>
<sequence>MEKKLNERCTCTADCPLHGKCMECITKHMDKDIAVHCMRNK</sequence>
<reference evidence="1 2" key="1">
    <citation type="journal article" date="2010" name="Stand. Genomic Sci.">
        <title>Complete genome sequence of Ilyobacter polytropus type strain (CuHbu1).</title>
        <authorList>
            <person name="Sikorski J."/>
            <person name="Chertkov O."/>
            <person name="Lapidus A."/>
            <person name="Nolan M."/>
            <person name="Lucas S."/>
            <person name="Del Rio T.G."/>
            <person name="Tice H."/>
            <person name="Cheng J.F."/>
            <person name="Tapia R."/>
            <person name="Han C."/>
            <person name="Goodwin L."/>
            <person name="Pitluck S."/>
            <person name="Liolios K."/>
            <person name="Ivanova N."/>
            <person name="Mavromatis K."/>
            <person name="Mikhailova N."/>
            <person name="Pati A."/>
            <person name="Chen A."/>
            <person name="Palaniappan K."/>
            <person name="Land M."/>
            <person name="Hauser L."/>
            <person name="Chang Y.J."/>
            <person name="Jeffries C.D."/>
            <person name="Brambilla E."/>
            <person name="Yasawong M."/>
            <person name="Rohde M."/>
            <person name="Pukall R."/>
            <person name="Spring S."/>
            <person name="Goker M."/>
            <person name="Woyke T."/>
            <person name="Bristow J."/>
            <person name="Eisen J.A."/>
            <person name="Markowitz V."/>
            <person name="Hugenholtz P."/>
            <person name="Kyrpides N.C."/>
            <person name="Klenk H.P."/>
        </authorList>
    </citation>
    <scope>NUCLEOTIDE SEQUENCE [LARGE SCALE GENOMIC DNA]</scope>
    <source>
        <strain evidence="2">ATCC 51220 / DSM 2926 / LMG 16218 / CuHBu1</strain>
        <plasmid evidence="2">pILYOP01</plasmid>
    </source>
</reference>
<organism evidence="1 2">
    <name type="scientific">Ilyobacter polytropus (strain ATCC 51220 / DSM 2926 / LMG 16218 / CuHBu1)</name>
    <dbReference type="NCBI Taxonomy" id="572544"/>
    <lineage>
        <taxon>Bacteria</taxon>
        <taxon>Fusobacteriati</taxon>
        <taxon>Fusobacteriota</taxon>
        <taxon>Fusobacteriia</taxon>
        <taxon>Fusobacteriales</taxon>
        <taxon>Fusobacteriaceae</taxon>
        <taxon>Ilyobacter</taxon>
    </lineage>
</organism>
<dbReference type="AlphaFoldDB" id="E3HDP4"/>